<keyword evidence="2" id="KW-1185">Reference proteome</keyword>
<dbReference type="Proteomes" id="UP000887574">
    <property type="component" value="Unplaced"/>
</dbReference>
<evidence type="ECO:0000313" key="2">
    <source>
        <dbReference type="Proteomes" id="UP000887574"/>
    </source>
</evidence>
<feature type="signal peptide" evidence="1">
    <location>
        <begin position="1"/>
        <end position="27"/>
    </location>
</feature>
<evidence type="ECO:0000256" key="1">
    <source>
        <dbReference type="SAM" id="SignalP"/>
    </source>
</evidence>
<sequence>MNEKNSLMLQLLISYFLLTSFLEEIKGDAGPVPNSDDQIKPIIFPDSKLNKPEDDTFKKDYKSVHKSMFKWHDSTQ</sequence>
<name>A0A915DMZ7_9BILA</name>
<proteinExistence type="predicted"/>
<accession>A0A915DMZ7</accession>
<evidence type="ECO:0000313" key="3">
    <source>
        <dbReference type="WBParaSite" id="jg21164"/>
    </source>
</evidence>
<keyword evidence="1" id="KW-0732">Signal</keyword>
<reference evidence="3" key="1">
    <citation type="submission" date="2022-11" db="UniProtKB">
        <authorList>
            <consortium name="WormBaseParasite"/>
        </authorList>
    </citation>
    <scope>IDENTIFICATION</scope>
</reference>
<protein>
    <submittedName>
        <fullName evidence="3">Uncharacterized protein</fullName>
    </submittedName>
</protein>
<feature type="chain" id="PRO_5036688715" evidence="1">
    <location>
        <begin position="28"/>
        <end position="76"/>
    </location>
</feature>
<dbReference type="AlphaFoldDB" id="A0A915DMZ7"/>
<dbReference type="WBParaSite" id="jg21164">
    <property type="protein sequence ID" value="jg21164"/>
    <property type="gene ID" value="jg21164"/>
</dbReference>
<organism evidence="2 3">
    <name type="scientific">Ditylenchus dipsaci</name>
    <dbReference type="NCBI Taxonomy" id="166011"/>
    <lineage>
        <taxon>Eukaryota</taxon>
        <taxon>Metazoa</taxon>
        <taxon>Ecdysozoa</taxon>
        <taxon>Nematoda</taxon>
        <taxon>Chromadorea</taxon>
        <taxon>Rhabditida</taxon>
        <taxon>Tylenchina</taxon>
        <taxon>Tylenchomorpha</taxon>
        <taxon>Sphaerularioidea</taxon>
        <taxon>Anguinidae</taxon>
        <taxon>Anguininae</taxon>
        <taxon>Ditylenchus</taxon>
    </lineage>
</organism>